<dbReference type="Pfam" id="PF13411">
    <property type="entry name" value="MerR_1"/>
    <property type="match status" value="1"/>
</dbReference>
<dbReference type="CDD" id="cd00592">
    <property type="entry name" value="HTH_MerR-like"/>
    <property type="match status" value="1"/>
</dbReference>
<dbReference type="SMART" id="SM00422">
    <property type="entry name" value="HTH_MERR"/>
    <property type="match status" value="1"/>
</dbReference>
<dbReference type="Proteomes" id="UP001519363">
    <property type="component" value="Unassembled WGS sequence"/>
</dbReference>
<dbReference type="Gene3D" id="1.10.1660.10">
    <property type="match status" value="1"/>
</dbReference>
<proteinExistence type="predicted"/>
<keyword evidence="7" id="KW-1185">Reference proteome</keyword>
<sequence>MTENLYPIGDVARRTGLSVSAIRYYADEGVIAPTDTNHSGHRFYDVAAITRLELVRTLRDLGAGLDDIRDLLAEDKDLHELATDHLGLVERQLRELRARAAVLRTIVSTPTPAGRVALLHSLVAMSDEERERLLDGFWTEVTDGLTVDPAFVEHLHGLRPRLPEDPATEQLQAWIELADLAGDREFRQAVREYLHSAFASPEAVSRTNRERLARLEAHRLVEVAAGAAERSGLAPDTPEARALAERLLTSMAGLVAGDGPVPEELLAELRQSLTHPEPEGPVDRAAEAAVAGFTGLLGRFLTLVAVINEDPLDEQGASQEWLAAALSA</sequence>
<dbReference type="PANTHER" id="PTHR30204">
    <property type="entry name" value="REDOX-CYCLING DRUG-SENSING TRANSCRIPTIONAL ACTIVATOR SOXR"/>
    <property type="match status" value="1"/>
</dbReference>
<reference evidence="6 7" key="1">
    <citation type="submission" date="2021-03" db="EMBL/GenBank/DDBJ databases">
        <title>Sequencing the genomes of 1000 actinobacteria strains.</title>
        <authorList>
            <person name="Klenk H.-P."/>
        </authorList>
    </citation>
    <scope>NUCLEOTIDE SEQUENCE [LARGE SCALE GENOMIC DNA]</scope>
    <source>
        <strain evidence="6 7">DSM 44580</strain>
    </source>
</reference>
<dbReference type="PRINTS" id="PR00040">
    <property type="entry name" value="HTHMERR"/>
</dbReference>
<dbReference type="PANTHER" id="PTHR30204:SF69">
    <property type="entry name" value="MERR-FAMILY TRANSCRIPTIONAL REGULATOR"/>
    <property type="match status" value="1"/>
</dbReference>
<comment type="caution">
    <text evidence="6">The sequence shown here is derived from an EMBL/GenBank/DDBJ whole genome shotgun (WGS) entry which is preliminary data.</text>
</comment>
<evidence type="ECO:0000313" key="6">
    <source>
        <dbReference type="EMBL" id="MBP2477010.1"/>
    </source>
</evidence>
<dbReference type="InterPro" id="IPR009061">
    <property type="entry name" value="DNA-bd_dom_put_sf"/>
</dbReference>
<evidence type="ECO:0000256" key="3">
    <source>
        <dbReference type="ARBA" id="ARBA00023125"/>
    </source>
</evidence>
<dbReference type="SUPFAM" id="SSF46955">
    <property type="entry name" value="Putative DNA-binding domain"/>
    <property type="match status" value="1"/>
</dbReference>
<protein>
    <submittedName>
        <fullName evidence="6">DNA-binding transcriptional MerR regulator</fullName>
    </submittedName>
</protein>
<feature type="domain" description="HTH merR-type" evidence="5">
    <location>
        <begin position="5"/>
        <end position="74"/>
    </location>
</feature>
<keyword evidence="2" id="KW-0805">Transcription regulation</keyword>
<gene>
    <name evidence="6" type="ORF">JOF53_005882</name>
</gene>
<evidence type="ECO:0000259" key="5">
    <source>
        <dbReference type="PROSITE" id="PS50937"/>
    </source>
</evidence>
<keyword evidence="1" id="KW-0678">Repressor</keyword>
<organism evidence="6 7">
    <name type="scientific">Crossiella equi</name>
    <dbReference type="NCBI Taxonomy" id="130796"/>
    <lineage>
        <taxon>Bacteria</taxon>
        <taxon>Bacillati</taxon>
        <taxon>Actinomycetota</taxon>
        <taxon>Actinomycetes</taxon>
        <taxon>Pseudonocardiales</taxon>
        <taxon>Pseudonocardiaceae</taxon>
        <taxon>Crossiella</taxon>
    </lineage>
</organism>
<evidence type="ECO:0000256" key="2">
    <source>
        <dbReference type="ARBA" id="ARBA00023015"/>
    </source>
</evidence>
<accession>A0ABS5AMT0</accession>
<keyword evidence="3 6" id="KW-0238">DNA-binding</keyword>
<keyword evidence="4" id="KW-0804">Transcription</keyword>
<evidence type="ECO:0000313" key="7">
    <source>
        <dbReference type="Proteomes" id="UP001519363"/>
    </source>
</evidence>
<dbReference type="InterPro" id="IPR047057">
    <property type="entry name" value="MerR_fam"/>
</dbReference>
<dbReference type="PROSITE" id="PS50937">
    <property type="entry name" value="HTH_MERR_2"/>
    <property type="match status" value="1"/>
</dbReference>
<dbReference type="RefSeq" id="WP_086786997.1">
    <property type="nucleotide sequence ID" value="NZ_JAGIOO010000001.1"/>
</dbReference>
<evidence type="ECO:0000256" key="4">
    <source>
        <dbReference type="ARBA" id="ARBA00023163"/>
    </source>
</evidence>
<name>A0ABS5AMT0_9PSEU</name>
<dbReference type="InterPro" id="IPR000551">
    <property type="entry name" value="MerR-type_HTH_dom"/>
</dbReference>
<evidence type="ECO:0000256" key="1">
    <source>
        <dbReference type="ARBA" id="ARBA00022491"/>
    </source>
</evidence>
<dbReference type="EMBL" id="JAGIOO010000001">
    <property type="protein sequence ID" value="MBP2477010.1"/>
    <property type="molecule type" value="Genomic_DNA"/>
</dbReference>
<dbReference type="GO" id="GO:0003677">
    <property type="term" value="F:DNA binding"/>
    <property type="evidence" value="ECO:0007669"/>
    <property type="project" value="UniProtKB-KW"/>
</dbReference>